<dbReference type="EMBL" id="BK015770">
    <property type="protein sequence ID" value="DAE24153.1"/>
    <property type="molecule type" value="Genomic_DNA"/>
</dbReference>
<sequence>MNSHELTAENLLASLPLVLQNDESMKALAASVAEVLAERVGEIHTVTIYSQIDKAPEGLLDILAHDLKVDWYVPDYPLTVRRNQVKNSVKVHRILGTKGAVATALSDIYPYSTVQEWPEYDGEPYHFRVLLDVKDQIVDIPHTEIEKAVEYYKSLRSRLDEIYYHSFAVIKLKCSTGYVLYSPRLCGTYPINQTEGGITDGGIQIDAASGGTAYAVRMCGSTPGAFL</sequence>
<name>A0A8S5QZA5_9CAUD</name>
<organism evidence="1">
    <name type="scientific">Caudovirales sp. ctNZz8</name>
    <dbReference type="NCBI Taxonomy" id="2826772"/>
    <lineage>
        <taxon>Viruses</taxon>
        <taxon>Duplodnaviria</taxon>
        <taxon>Heunggongvirae</taxon>
        <taxon>Uroviricota</taxon>
        <taxon>Caudoviricetes</taxon>
    </lineage>
</organism>
<proteinExistence type="predicted"/>
<dbReference type="InterPro" id="IPR006521">
    <property type="entry name" value="Tail_protein_I"/>
</dbReference>
<dbReference type="NCBIfam" id="TIGR01634">
    <property type="entry name" value="tail_P2_I"/>
    <property type="match status" value="1"/>
</dbReference>
<protein>
    <submittedName>
        <fullName evidence="1">Tail protein</fullName>
    </submittedName>
</protein>
<dbReference type="Pfam" id="PF09684">
    <property type="entry name" value="Tail_P2_I"/>
    <property type="match status" value="1"/>
</dbReference>
<evidence type="ECO:0000313" key="1">
    <source>
        <dbReference type="EMBL" id="DAE24153.1"/>
    </source>
</evidence>
<accession>A0A8S5QZA5</accession>
<reference evidence="1" key="1">
    <citation type="journal article" date="2021" name="Proc. Natl. Acad. Sci. U.S.A.">
        <title>A Catalog of Tens of Thousands of Viruses from Human Metagenomes Reveals Hidden Associations with Chronic Diseases.</title>
        <authorList>
            <person name="Tisza M.J."/>
            <person name="Buck C.B."/>
        </authorList>
    </citation>
    <scope>NUCLEOTIDE SEQUENCE</scope>
    <source>
        <strain evidence="1">CtNZz8</strain>
    </source>
</reference>